<accession>A0ABR2K5E4</accession>
<dbReference type="InterPro" id="IPR011989">
    <property type="entry name" value="ARM-like"/>
</dbReference>
<gene>
    <name evidence="1" type="ORF">M9Y10_041597</name>
</gene>
<dbReference type="Gene3D" id="1.25.10.10">
    <property type="entry name" value="Leucine-rich Repeat Variant"/>
    <property type="match status" value="1"/>
</dbReference>
<comment type="caution">
    <text evidence="1">The sequence shown here is derived from an EMBL/GenBank/DDBJ whole genome shotgun (WGS) entry which is preliminary data.</text>
</comment>
<dbReference type="InterPro" id="IPR016024">
    <property type="entry name" value="ARM-type_fold"/>
</dbReference>
<dbReference type="SUPFAM" id="SSF48371">
    <property type="entry name" value="ARM repeat"/>
    <property type="match status" value="1"/>
</dbReference>
<organism evidence="1 2">
    <name type="scientific">Tritrichomonas musculus</name>
    <dbReference type="NCBI Taxonomy" id="1915356"/>
    <lineage>
        <taxon>Eukaryota</taxon>
        <taxon>Metamonada</taxon>
        <taxon>Parabasalia</taxon>
        <taxon>Tritrichomonadida</taxon>
        <taxon>Tritrichomonadidae</taxon>
        <taxon>Tritrichomonas</taxon>
    </lineage>
</organism>
<evidence type="ECO:0000313" key="2">
    <source>
        <dbReference type="Proteomes" id="UP001470230"/>
    </source>
</evidence>
<name>A0ABR2K5E4_9EUKA</name>
<evidence type="ECO:0000313" key="1">
    <source>
        <dbReference type="EMBL" id="KAK8886137.1"/>
    </source>
</evidence>
<dbReference type="Proteomes" id="UP001470230">
    <property type="component" value="Unassembled WGS sequence"/>
</dbReference>
<keyword evidence="2" id="KW-1185">Reference proteome</keyword>
<protein>
    <submittedName>
        <fullName evidence="1">Uncharacterized protein</fullName>
    </submittedName>
</protein>
<reference evidence="1 2" key="1">
    <citation type="submission" date="2024-04" db="EMBL/GenBank/DDBJ databases">
        <title>Tritrichomonas musculus Genome.</title>
        <authorList>
            <person name="Alves-Ferreira E."/>
            <person name="Grigg M."/>
            <person name="Lorenzi H."/>
            <person name="Galac M."/>
        </authorList>
    </citation>
    <scope>NUCLEOTIDE SEQUENCE [LARGE SCALE GENOMIC DNA]</scope>
    <source>
        <strain evidence="1 2">EAF2021</strain>
    </source>
</reference>
<sequence length="478" mass="56158">MYLYKNSSESFQDTQKQFFEKINQGLSDCFENIIKDHDFELFSERDFCDMLSKASEALKSDDFENLVSILQVIMNQFLIPQKEIQHVRCKIFQQSLLCHQLMAIIDQSCYCHLFPYILQLFINILAFEDGNSFVIFNLDKNGIEVVMHHKKTMPERYLPLVFMYAYNIYSHCSEYIINETTELLDYINLCEKLINSDVSSNYFLIPLAIINILRKEKVEEEQLPENFFTNLIYIAESKDTRVSIFPMWCLYFYFKNNYNYTYPSKYINKNLINLLTKKIMIMNDLTETKIAMYILAICLSILEDKKKHKFLELIPINQIINLMNIEEKEISALSIILCHNIIALCPLYIEFLVENHAFDNACEIAKNGPLNCKSEAGFLIINLIRNCTKEMKDQLLNPDILTIIIDLIQVNNNELSISICGFIINYMPIYPWIASFLLNENFDYMINSLQELSDNLPFINAVQSILKVLDYKRNKAYQ</sequence>
<proteinExistence type="predicted"/>
<dbReference type="EMBL" id="JAPFFF010000007">
    <property type="protein sequence ID" value="KAK8886137.1"/>
    <property type="molecule type" value="Genomic_DNA"/>
</dbReference>